<proteinExistence type="predicted"/>
<dbReference type="HOGENOM" id="CLU_3365476_0_0_5"/>
<evidence type="ECO:0000313" key="1">
    <source>
        <dbReference type="EMBL" id="EFG84410.1"/>
    </source>
</evidence>
<accession>D5QEJ9</accession>
<reference evidence="1 2" key="1">
    <citation type="journal article" date="2010" name="J. Bacteriol.">
        <title>Genome sequence of a cellulose-producing bacterium, Gluconacetobacter hansenii ATCC 23769.</title>
        <authorList>
            <person name="Iyer P.R."/>
            <person name="Geib S.M."/>
            <person name="Catchmark J."/>
            <person name="Kao T.H."/>
            <person name="Tien M."/>
        </authorList>
    </citation>
    <scope>NUCLEOTIDE SEQUENCE [LARGE SCALE GENOMIC DNA]</scope>
    <source>
        <strain evidence="1 2">ATCC 23769</strain>
    </source>
</reference>
<sequence length="35" mass="3995">MKLFPKASEDAAFLKKGGTQKLFLFFINDLFSNNL</sequence>
<dbReference type="Proteomes" id="UP000006468">
    <property type="component" value="Chromosome"/>
</dbReference>
<name>D5QEJ9_NOVHA</name>
<protein>
    <submittedName>
        <fullName evidence="1">Uncharacterized protein</fullName>
    </submittedName>
</protein>
<evidence type="ECO:0000313" key="2">
    <source>
        <dbReference type="Proteomes" id="UP000006468"/>
    </source>
</evidence>
<dbReference type="AlphaFoldDB" id="D5QEJ9"/>
<organism evidence="1 2">
    <name type="scientific">Novacetimonas hansenii ATCC 23769</name>
    <dbReference type="NCBI Taxonomy" id="714995"/>
    <lineage>
        <taxon>Bacteria</taxon>
        <taxon>Pseudomonadati</taxon>
        <taxon>Pseudomonadota</taxon>
        <taxon>Alphaproteobacteria</taxon>
        <taxon>Acetobacterales</taxon>
        <taxon>Acetobacteraceae</taxon>
        <taxon>Novacetimonas</taxon>
    </lineage>
</organism>
<dbReference type="EMBL" id="ADTV01000031">
    <property type="protein sequence ID" value="EFG84410.1"/>
    <property type="molecule type" value="Genomic_DNA"/>
</dbReference>
<gene>
    <name evidence="1" type="ORF">GXY_07820</name>
</gene>
<comment type="caution">
    <text evidence="1">The sequence shown here is derived from an EMBL/GenBank/DDBJ whole genome shotgun (WGS) entry which is preliminary data.</text>
</comment>